<dbReference type="InterPro" id="IPR027984">
    <property type="entry name" value="TMEM95"/>
</dbReference>
<sequence length="126" mass="14225">MGSSGSCRKDLEAMKMVTEKTHRVFRVIEIKEDTRLADVETYWDWLVEVKLPELTKELLCPPVCHETIKGINCTTCKKHAMKCLSLKTCYPDEMDILDTVILLACSSALSIVAGGILCATEFRRKK</sequence>
<dbReference type="CTD" id="339168"/>
<proteinExistence type="predicted"/>
<protein>
    <submittedName>
        <fullName evidence="3">Transmembrane protein 95 isoform X1</fullName>
    </submittedName>
</protein>
<gene>
    <name evidence="3" type="primary">TMEM95</name>
</gene>
<keyword evidence="2" id="KW-1185">Reference proteome</keyword>
<dbReference type="RefSeq" id="XP_033779488.1">
    <property type="nucleotide sequence ID" value="XM_033923597.1"/>
</dbReference>
<evidence type="ECO:0000313" key="2">
    <source>
        <dbReference type="Proteomes" id="UP000515159"/>
    </source>
</evidence>
<dbReference type="GeneID" id="117349903"/>
<dbReference type="FunCoup" id="A0A6P8PXG8">
    <property type="interactions" value="4"/>
</dbReference>
<evidence type="ECO:0000256" key="1">
    <source>
        <dbReference type="SAM" id="Phobius"/>
    </source>
</evidence>
<organism evidence="2 3">
    <name type="scientific">Geotrypetes seraphini</name>
    <name type="common">Gaboon caecilian</name>
    <name type="synonym">Caecilia seraphini</name>
    <dbReference type="NCBI Taxonomy" id="260995"/>
    <lineage>
        <taxon>Eukaryota</taxon>
        <taxon>Metazoa</taxon>
        <taxon>Chordata</taxon>
        <taxon>Craniata</taxon>
        <taxon>Vertebrata</taxon>
        <taxon>Euteleostomi</taxon>
        <taxon>Amphibia</taxon>
        <taxon>Gymnophiona</taxon>
        <taxon>Geotrypetes</taxon>
    </lineage>
</organism>
<dbReference type="PANTHER" id="PTHR38808:SF1">
    <property type="entry name" value="SPERM-EGG FUSION PROTEIN TMEM95"/>
    <property type="match status" value="1"/>
</dbReference>
<name>A0A6P8PXG8_GEOSA</name>
<keyword evidence="1" id="KW-1133">Transmembrane helix</keyword>
<dbReference type="Pfam" id="PF15203">
    <property type="entry name" value="TMEM95"/>
    <property type="match status" value="1"/>
</dbReference>
<evidence type="ECO:0000313" key="3">
    <source>
        <dbReference type="RefSeq" id="XP_033779488.1"/>
    </source>
</evidence>
<dbReference type="KEGG" id="gsh:117349903"/>
<reference evidence="3" key="1">
    <citation type="submission" date="2025-08" db="UniProtKB">
        <authorList>
            <consortium name="RefSeq"/>
        </authorList>
    </citation>
    <scope>IDENTIFICATION</scope>
</reference>
<keyword evidence="1" id="KW-0472">Membrane</keyword>
<dbReference type="GO" id="GO:0007342">
    <property type="term" value="P:fusion of sperm to egg plasma membrane involved in single fertilization"/>
    <property type="evidence" value="ECO:0007669"/>
    <property type="project" value="InterPro"/>
</dbReference>
<dbReference type="GO" id="GO:0002080">
    <property type="term" value="C:acrosomal membrane"/>
    <property type="evidence" value="ECO:0007669"/>
    <property type="project" value="TreeGrafter"/>
</dbReference>
<dbReference type="GO" id="GO:0097524">
    <property type="term" value="C:sperm plasma membrane"/>
    <property type="evidence" value="ECO:0007669"/>
    <property type="project" value="InterPro"/>
</dbReference>
<feature type="transmembrane region" description="Helical" evidence="1">
    <location>
        <begin position="100"/>
        <end position="120"/>
    </location>
</feature>
<dbReference type="PANTHER" id="PTHR38808">
    <property type="entry name" value="TRANSMEMBRANE PROTEIN 95"/>
    <property type="match status" value="1"/>
</dbReference>
<dbReference type="InParanoid" id="A0A6P8PXG8"/>
<dbReference type="OrthoDB" id="9936222at2759"/>
<keyword evidence="1 3" id="KW-0812">Transmembrane</keyword>
<dbReference type="AlphaFoldDB" id="A0A6P8PXG8"/>
<dbReference type="Proteomes" id="UP000515159">
    <property type="component" value="Chromosome 16"/>
</dbReference>
<accession>A0A6P8PXG8</accession>